<dbReference type="OrthoDB" id="2762959at2759"/>
<evidence type="ECO:0000313" key="2">
    <source>
        <dbReference type="EMBL" id="PIL30515.1"/>
    </source>
</evidence>
<organism evidence="2 3">
    <name type="scientific">Ganoderma sinense ZZ0214-1</name>
    <dbReference type="NCBI Taxonomy" id="1077348"/>
    <lineage>
        <taxon>Eukaryota</taxon>
        <taxon>Fungi</taxon>
        <taxon>Dikarya</taxon>
        <taxon>Basidiomycota</taxon>
        <taxon>Agaricomycotina</taxon>
        <taxon>Agaricomycetes</taxon>
        <taxon>Polyporales</taxon>
        <taxon>Polyporaceae</taxon>
        <taxon>Ganoderma</taxon>
    </lineage>
</organism>
<feature type="region of interest" description="Disordered" evidence="1">
    <location>
        <begin position="48"/>
        <end position="72"/>
    </location>
</feature>
<feature type="compositionally biased region" description="Low complexity" evidence="1">
    <location>
        <begin position="141"/>
        <end position="162"/>
    </location>
</feature>
<dbReference type="EMBL" id="AYKW01000014">
    <property type="protein sequence ID" value="PIL30515.1"/>
    <property type="molecule type" value="Genomic_DNA"/>
</dbReference>
<gene>
    <name evidence="2" type="ORF">GSI_07215</name>
</gene>
<name>A0A2G8S9S7_9APHY</name>
<feature type="region of interest" description="Disordered" evidence="1">
    <location>
        <begin position="86"/>
        <end position="162"/>
    </location>
</feature>
<dbReference type="AlphaFoldDB" id="A0A2G8S9S7"/>
<dbReference type="Proteomes" id="UP000230002">
    <property type="component" value="Unassembled WGS sequence"/>
</dbReference>
<protein>
    <submittedName>
        <fullName evidence="2">Uncharacterized protein</fullName>
    </submittedName>
</protein>
<reference evidence="2 3" key="1">
    <citation type="journal article" date="2015" name="Sci. Rep.">
        <title>Chromosome-level genome map provides insights into diverse defense mechanisms in the medicinal fungus Ganoderma sinense.</title>
        <authorList>
            <person name="Zhu Y."/>
            <person name="Xu J."/>
            <person name="Sun C."/>
            <person name="Zhou S."/>
            <person name="Xu H."/>
            <person name="Nelson D.R."/>
            <person name="Qian J."/>
            <person name="Song J."/>
            <person name="Luo H."/>
            <person name="Xiang L."/>
            <person name="Li Y."/>
            <person name="Xu Z."/>
            <person name="Ji A."/>
            <person name="Wang L."/>
            <person name="Lu S."/>
            <person name="Hayward A."/>
            <person name="Sun W."/>
            <person name="Li X."/>
            <person name="Schwartz D.C."/>
            <person name="Wang Y."/>
            <person name="Chen S."/>
        </authorList>
    </citation>
    <scope>NUCLEOTIDE SEQUENCE [LARGE SCALE GENOMIC DNA]</scope>
    <source>
        <strain evidence="2 3">ZZ0214-1</strain>
    </source>
</reference>
<accession>A0A2G8S9S7</accession>
<sequence length="251" mass="27280">MSYKKSNVTGRTWSTPFNTPFFFRWGEWSIKVPMECLREEYDAWEELQRRRRPQGTPTDQEAGETNARPSLTPNAFDWAEDVEQELFSDGSASDSDDSSSNLESAPDSDTDRGDCPIVDPTAPVETAVAGASIDEGEEEVAVPPGGDEATTTPELTTPTPTTNIDNTVYRVIDVSTANNTLSIRMVEDGRPIATGGSTTAQKASEVIQFLAGAGLLKLDTYETVFEIAARGCASGEPFWLHDPALGYEIVV</sequence>
<keyword evidence="3" id="KW-1185">Reference proteome</keyword>
<comment type="caution">
    <text evidence="2">The sequence shown here is derived from an EMBL/GenBank/DDBJ whole genome shotgun (WGS) entry which is preliminary data.</text>
</comment>
<proteinExistence type="predicted"/>
<evidence type="ECO:0000313" key="3">
    <source>
        <dbReference type="Proteomes" id="UP000230002"/>
    </source>
</evidence>
<evidence type="ECO:0000256" key="1">
    <source>
        <dbReference type="SAM" id="MobiDB-lite"/>
    </source>
</evidence>